<evidence type="ECO:0000256" key="2">
    <source>
        <dbReference type="SAM" id="SignalP"/>
    </source>
</evidence>
<evidence type="ECO:0000313" key="5">
    <source>
        <dbReference type="Proteomes" id="UP000184447"/>
    </source>
</evidence>
<dbReference type="OrthoDB" id="9761531at2"/>
<keyword evidence="5" id="KW-1185">Reference proteome</keyword>
<name>A0A1M5R074_9CLOT</name>
<protein>
    <submittedName>
        <fullName evidence="4">Metal-dependent hydrolase, beta-lactamase superfamily II</fullName>
    </submittedName>
</protein>
<dbReference type="Proteomes" id="UP000184447">
    <property type="component" value="Unassembled WGS sequence"/>
</dbReference>
<dbReference type="InterPro" id="IPR036415">
    <property type="entry name" value="Lamin_tail_dom_sf"/>
</dbReference>
<sequence>MIKNRRKQKNHKFKLTASIVILLLTAFFTTACGNVGSDNSYNNEKTPAVSENEENKNLVDLNGVLKVHYINVAQGDAILIQCDDENMIIDAGKNNKAGLVDYYLKEQGVEKLDYVVGTHPHEDHIGGLDLVIDTYDIGTILMPKITATTQTFKDLITSINNKDLKITEPIAGTTYELGKATFEILAPNSSDYSDTNNYSIVIKLTYGDTSFLFTGDCEDVSEEEMVAKGLDLKADVLKIGHHGSRDSTIDEFLLAVDPMYAVISVGRVNTYGHPHKRVMDKLKEKNIDVYRTDESGTVIASSDGNNITFNTSPDSYDYRDGDKSGLVDDNDDSNYPDGSNNNLSVETTNDDSEIFIANIDKVGEIVTIKNNSNKDQNLKGWTLLSVTGNQEYIFEDFIIEAGTSITIASGKAQGDIKWGTANIWNNTGDDNGILKDNNGNIISKFTY</sequence>
<dbReference type="EMBL" id="FQXM01000002">
    <property type="protein sequence ID" value="SHH19558.1"/>
    <property type="molecule type" value="Genomic_DNA"/>
</dbReference>
<dbReference type="InterPro" id="IPR001322">
    <property type="entry name" value="Lamin_tail_dom"/>
</dbReference>
<dbReference type="SMART" id="SM00849">
    <property type="entry name" value="Lactamase_B"/>
    <property type="match status" value="1"/>
</dbReference>
<feature type="compositionally biased region" description="Basic and acidic residues" evidence="1">
    <location>
        <begin position="316"/>
        <end position="326"/>
    </location>
</feature>
<dbReference type="STRING" id="1121316.SAMN02745207_00396"/>
<dbReference type="PROSITE" id="PS51257">
    <property type="entry name" value="PROKAR_LIPOPROTEIN"/>
    <property type="match status" value="1"/>
</dbReference>
<feature type="compositionally biased region" description="Polar residues" evidence="1">
    <location>
        <begin position="336"/>
        <end position="346"/>
    </location>
</feature>
<dbReference type="InterPro" id="IPR035681">
    <property type="entry name" value="ComA-like_MBL"/>
</dbReference>
<keyword evidence="2" id="KW-0732">Signal</keyword>
<dbReference type="RefSeq" id="WP_073336436.1">
    <property type="nucleotide sequence ID" value="NZ_FQXM01000002.1"/>
</dbReference>
<evidence type="ECO:0000313" key="4">
    <source>
        <dbReference type="EMBL" id="SHH19558.1"/>
    </source>
</evidence>
<dbReference type="InterPro" id="IPR001279">
    <property type="entry name" value="Metallo-B-lactamas"/>
</dbReference>
<dbReference type="PANTHER" id="PTHR30619">
    <property type="entry name" value="DNA INTERNALIZATION/COMPETENCE PROTEIN COMEC/REC2"/>
    <property type="match status" value="1"/>
</dbReference>
<dbReference type="GO" id="GO:0016787">
    <property type="term" value="F:hydrolase activity"/>
    <property type="evidence" value="ECO:0007669"/>
    <property type="project" value="UniProtKB-KW"/>
</dbReference>
<feature type="region of interest" description="Disordered" evidence="1">
    <location>
        <begin position="310"/>
        <end position="346"/>
    </location>
</feature>
<keyword evidence="4" id="KW-0378">Hydrolase</keyword>
<feature type="domain" description="LTD" evidence="3">
    <location>
        <begin position="337"/>
        <end position="447"/>
    </location>
</feature>
<dbReference type="InterPro" id="IPR052159">
    <property type="entry name" value="Competence_DNA_uptake"/>
</dbReference>
<feature type="chain" id="PRO_5009913326" evidence="2">
    <location>
        <begin position="34"/>
        <end position="447"/>
    </location>
</feature>
<dbReference type="PANTHER" id="PTHR30619:SF7">
    <property type="entry name" value="BETA-LACTAMASE DOMAIN PROTEIN"/>
    <property type="match status" value="1"/>
</dbReference>
<gene>
    <name evidence="4" type="ORF">SAMN02745207_00396</name>
</gene>
<dbReference type="SUPFAM" id="SSF74853">
    <property type="entry name" value="Lamin A/C globular tail domain"/>
    <property type="match status" value="1"/>
</dbReference>
<reference evidence="4 5" key="1">
    <citation type="submission" date="2016-11" db="EMBL/GenBank/DDBJ databases">
        <authorList>
            <person name="Jaros S."/>
            <person name="Januszkiewicz K."/>
            <person name="Wedrychowicz H."/>
        </authorList>
    </citation>
    <scope>NUCLEOTIDE SEQUENCE [LARGE SCALE GENOMIC DNA]</scope>
    <source>
        <strain evidence="4 5">DSM 8605</strain>
    </source>
</reference>
<evidence type="ECO:0000256" key="1">
    <source>
        <dbReference type="SAM" id="MobiDB-lite"/>
    </source>
</evidence>
<organism evidence="4 5">
    <name type="scientific">Clostridium grantii DSM 8605</name>
    <dbReference type="NCBI Taxonomy" id="1121316"/>
    <lineage>
        <taxon>Bacteria</taxon>
        <taxon>Bacillati</taxon>
        <taxon>Bacillota</taxon>
        <taxon>Clostridia</taxon>
        <taxon>Eubacteriales</taxon>
        <taxon>Clostridiaceae</taxon>
        <taxon>Clostridium</taxon>
    </lineage>
</organism>
<feature type="signal peptide" evidence="2">
    <location>
        <begin position="1"/>
        <end position="33"/>
    </location>
</feature>
<dbReference type="Pfam" id="PF00932">
    <property type="entry name" value="LTD"/>
    <property type="match status" value="1"/>
</dbReference>
<dbReference type="Gene3D" id="2.60.40.1260">
    <property type="entry name" value="Lamin Tail domain"/>
    <property type="match status" value="1"/>
</dbReference>
<dbReference type="CDD" id="cd07731">
    <property type="entry name" value="ComA-like_MBL-fold"/>
    <property type="match status" value="1"/>
</dbReference>
<dbReference type="AlphaFoldDB" id="A0A1M5R074"/>
<dbReference type="PROSITE" id="PS51841">
    <property type="entry name" value="LTD"/>
    <property type="match status" value="1"/>
</dbReference>
<dbReference type="SUPFAM" id="SSF56281">
    <property type="entry name" value="Metallo-hydrolase/oxidoreductase"/>
    <property type="match status" value="1"/>
</dbReference>
<dbReference type="InterPro" id="IPR036866">
    <property type="entry name" value="RibonucZ/Hydroxyglut_hydro"/>
</dbReference>
<evidence type="ECO:0000259" key="3">
    <source>
        <dbReference type="PROSITE" id="PS51841"/>
    </source>
</evidence>
<accession>A0A1M5R074</accession>
<dbReference type="Pfam" id="PF00753">
    <property type="entry name" value="Lactamase_B"/>
    <property type="match status" value="1"/>
</dbReference>
<dbReference type="Gene3D" id="3.60.15.10">
    <property type="entry name" value="Ribonuclease Z/Hydroxyacylglutathione hydrolase-like"/>
    <property type="match status" value="1"/>
</dbReference>
<proteinExistence type="predicted"/>